<dbReference type="Proteomes" id="UP001062846">
    <property type="component" value="Chromosome 8"/>
</dbReference>
<proteinExistence type="predicted"/>
<keyword evidence="2" id="KW-1185">Reference proteome</keyword>
<organism evidence="1 2">
    <name type="scientific">Rhododendron molle</name>
    <name type="common">Chinese azalea</name>
    <name type="synonym">Azalea mollis</name>
    <dbReference type="NCBI Taxonomy" id="49168"/>
    <lineage>
        <taxon>Eukaryota</taxon>
        <taxon>Viridiplantae</taxon>
        <taxon>Streptophyta</taxon>
        <taxon>Embryophyta</taxon>
        <taxon>Tracheophyta</taxon>
        <taxon>Spermatophyta</taxon>
        <taxon>Magnoliopsida</taxon>
        <taxon>eudicotyledons</taxon>
        <taxon>Gunneridae</taxon>
        <taxon>Pentapetalae</taxon>
        <taxon>asterids</taxon>
        <taxon>Ericales</taxon>
        <taxon>Ericaceae</taxon>
        <taxon>Ericoideae</taxon>
        <taxon>Rhodoreae</taxon>
        <taxon>Rhododendron</taxon>
    </lineage>
</organism>
<dbReference type="EMBL" id="CM046395">
    <property type="protein sequence ID" value="KAI8542486.1"/>
    <property type="molecule type" value="Genomic_DNA"/>
</dbReference>
<gene>
    <name evidence="1" type="ORF">RHMOL_Rhmol08G0141400</name>
</gene>
<sequence length="101" mass="10910">MSTSCATVSHTARTELLNNIGTRFIAPVKVHHHSKLNSRVSFLSTFELYYAYHGHLSLSLSVALFVGSKCEMNRRDFGLKGIVATGASVMPSSLVAEPAKG</sequence>
<evidence type="ECO:0000313" key="2">
    <source>
        <dbReference type="Proteomes" id="UP001062846"/>
    </source>
</evidence>
<protein>
    <submittedName>
        <fullName evidence="1">Uncharacterized protein</fullName>
    </submittedName>
</protein>
<reference evidence="1" key="1">
    <citation type="submission" date="2022-02" db="EMBL/GenBank/DDBJ databases">
        <title>Plant Genome Project.</title>
        <authorList>
            <person name="Zhang R.-G."/>
        </authorList>
    </citation>
    <scope>NUCLEOTIDE SEQUENCE</scope>
    <source>
        <strain evidence="1">AT1</strain>
    </source>
</reference>
<comment type="caution">
    <text evidence="1">The sequence shown here is derived from an EMBL/GenBank/DDBJ whole genome shotgun (WGS) entry which is preliminary data.</text>
</comment>
<accession>A0ACC0MN56</accession>
<name>A0ACC0MN56_RHOML</name>
<evidence type="ECO:0000313" key="1">
    <source>
        <dbReference type="EMBL" id="KAI8542486.1"/>
    </source>
</evidence>